<name>F8P4Q7_SERL9</name>
<keyword evidence="5" id="KW-0539">Nucleus</keyword>
<comment type="subcellular location">
    <subcellularLocation>
        <location evidence="2">Nucleus</location>
        <location evidence="2">Nucleolus</location>
    </subcellularLocation>
</comment>
<feature type="region of interest" description="Disordered" evidence="6">
    <location>
        <begin position="79"/>
        <end position="121"/>
    </location>
</feature>
<dbReference type="PANTHER" id="PTHR13243">
    <property type="entry name" value="HSPC111 PROTEIN-RELATED"/>
    <property type="match status" value="1"/>
</dbReference>
<proteinExistence type="inferred from homology"/>
<dbReference type="Proteomes" id="UP000008064">
    <property type="component" value="Unassembled WGS sequence"/>
</dbReference>
<sequence length="269" mass="29013">MANPRQRRKTKSSSHKTISHSKRAQKLLKKMPAICGPKVLQDVWDKDKTIRQNYAAVGLAHTLNPLQAGGEECLIEYTSASSRSDAVPNVSTSSETTSKTADAPPSTPAASSITPSGIPQGFGRIIRDSTGNIIQVEVPSESNEEELLKKKRDQEIKELEAPDVDTKELAIWAAGSSKSQGKDEARGEDGHNVVKALEQLSATASTLTRYSSSGEVAYLARLATRYGGDYESMARDRRLNTEQRTAGELKRAMNKAGGVDVFIGRGPGS</sequence>
<dbReference type="EMBL" id="GL945438">
    <property type="protein sequence ID" value="EGO21594.1"/>
    <property type="molecule type" value="Genomic_DNA"/>
</dbReference>
<dbReference type="InterPro" id="IPR019002">
    <property type="entry name" value="Ribosome_biogenesis_Nop16"/>
</dbReference>
<protein>
    <recommendedName>
        <fullName evidence="4">Nucleolar protein 16</fullName>
    </recommendedName>
</protein>
<evidence type="ECO:0000256" key="6">
    <source>
        <dbReference type="SAM" id="MobiDB-lite"/>
    </source>
</evidence>
<evidence type="ECO:0000256" key="1">
    <source>
        <dbReference type="ARBA" id="ARBA00002889"/>
    </source>
</evidence>
<evidence type="ECO:0000313" key="7">
    <source>
        <dbReference type="EMBL" id="EGO21594.1"/>
    </source>
</evidence>
<dbReference type="PANTHER" id="PTHR13243:SF1">
    <property type="entry name" value="NUCLEOLAR PROTEIN 16"/>
    <property type="match status" value="1"/>
</dbReference>
<evidence type="ECO:0000256" key="2">
    <source>
        <dbReference type="ARBA" id="ARBA00004604"/>
    </source>
</evidence>
<feature type="compositionally biased region" description="Low complexity" evidence="6">
    <location>
        <begin position="96"/>
        <end position="116"/>
    </location>
</feature>
<dbReference type="GO" id="GO:0005730">
    <property type="term" value="C:nucleolus"/>
    <property type="evidence" value="ECO:0007669"/>
    <property type="project" value="UniProtKB-SubCell"/>
</dbReference>
<dbReference type="Pfam" id="PF09420">
    <property type="entry name" value="Nop16"/>
    <property type="match status" value="1"/>
</dbReference>
<dbReference type="HOGENOM" id="CLU_078857_1_0_1"/>
<gene>
    <name evidence="7" type="ORF">SERLADRAFT_474155</name>
</gene>
<dbReference type="GO" id="GO:0042273">
    <property type="term" value="P:ribosomal large subunit biogenesis"/>
    <property type="evidence" value="ECO:0007669"/>
    <property type="project" value="TreeGrafter"/>
</dbReference>
<dbReference type="AlphaFoldDB" id="F8P4Q7"/>
<accession>F8P4Q7</accession>
<organism>
    <name type="scientific">Serpula lacrymans var. lacrymans (strain S7.9)</name>
    <name type="common">Dry rot fungus</name>
    <dbReference type="NCBI Taxonomy" id="578457"/>
    <lineage>
        <taxon>Eukaryota</taxon>
        <taxon>Fungi</taxon>
        <taxon>Dikarya</taxon>
        <taxon>Basidiomycota</taxon>
        <taxon>Agaricomycotina</taxon>
        <taxon>Agaricomycetes</taxon>
        <taxon>Agaricomycetidae</taxon>
        <taxon>Boletales</taxon>
        <taxon>Coniophorineae</taxon>
        <taxon>Serpulaceae</taxon>
        <taxon>Serpula</taxon>
    </lineage>
</organism>
<evidence type="ECO:0000256" key="3">
    <source>
        <dbReference type="ARBA" id="ARBA00008479"/>
    </source>
</evidence>
<evidence type="ECO:0000256" key="4">
    <source>
        <dbReference type="ARBA" id="ARBA00015522"/>
    </source>
</evidence>
<dbReference type="KEGG" id="sla:SERLADRAFT_474155"/>
<comment type="similarity">
    <text evidence="3">Belongs to the NOP16 family.</text>
</comment>
<dbReference type="OrthoDB" id="285729at2759"/>
<evidence type="ECO:0000256" key="5">
    <source>
        <dbReference type="ARBA" id="ARBA00023242"/>
    </source>
</evidence>
<feature type="region of interest" description="Disordered" evidence="6">
    <location>
        <begin position="1"/>
        <end position="24"/>
    </location>
</feature>
<comment type="function">
    <text evidence="1">Involved in the biogenesis of the 60S ribosomal subunit.</text>
</comment>
<reference evidence="7" key="1">
    <citation type="submission" date="2011-04" db="EMBL/GenBank/DDBJ databases">
        <title>Evolution of plant cell wall degrading machinery underlies the functional diversity of forest fungi.</title>
        <authorList>
            <consortium name="US DOE Joint Genome Institute (JGI-PGF)"/>
            <person name="Eastwood D.C."/>
            <person name="Floudas D."/>
            <person name="Binder M."/>
            <person name="Majcherczyk A."/>
            <person name="Schneider P."/>
            <person name="Aerts A."/>
            <person name="Asiegbu F.O."/>
            <person name="Baker S.E."/>
            <person name="Barry K."/>
            <person name="Bendiksby M."/>
            <person name="Blumentritt M."/>
            <person name="Coutinho P.M."/>
            <person name="Cullen D."/>
            <person name="Cullen D."/>
            <person name="Gathman A."/>
            <person name="Goodell B."/>
            <person name="Henrissat B."/>
            <person name="Ihrmark K."/>
            <person name="Kauserud H."/>
            <person name="Kohler A."/>
            <person name="LaButti K."/>
            <person name="Lapidus A."/>
            <person name="Lavin J.L."/>
            <person name="Lee Y.-H."/>
            <person name="Lindquist E."/>
            <person name="Lilly W."/>
            <person name="Lucas S."/>
            <person name="Morin E."/>
            <person name="Murat C."/>
            <person name="Oguiza J.A."/>
            <person name="Park J."/>
            <person name="Pisabarro A.G."/>
            <person name="Riley R."/>
            <person name="Rosling A."/>
            <person name="Salamov A."/>
            <person name="Schmidt O."/>
            <person name="Schmutz J."/>
            <person name="Skrede I."/>
            <person name="Stenlid J."/>
            <person name="Wiebenga A."/>
            <person name="Xie X."/>
            <person name="Kues U."/>
            <person name="Hibbett D.S."/>
            <person name="Hoffmeister D."/>
            <person name="Hogberg N."/>
            <person name="Martin F."/>
            <person name="Grigoriev I.V."/>
            <person name="Watkinson S.C."/>
        </authorList>
    </citation>
    <scope>NUCLEOTIDE SEQUENCE</scope>
    <source>
        <strain evidence="7">S7.9</strain>
    </source>
</reference>
<dbReference type="GeneID" id="18820436"/>
<feature type="compositionally biased region" description="Polar residues" evidence="6">
    <location>
        <begin position="79"/>
        <end position="95"/>
    </location>
</feature>
<dbReference type="RefSeq" id="XP_007321380.1">
    <property type="nucleotide sequence ID" value="XM_007321318.1"/>
</dbReference>